<evidence type="ECO:0000256" key="1">
    <source>
        <dbReference type="SAM" id="Coils"/>
    </source>
</evidence>
<dbReference type="Pfam" id="PF14257">
    <property type="entry name" value="DUF4349"/>
    <property type="match status" value="1"/>
</dbReference>
<dbReference type="RefSeq" id="WP_129750616.1">
    <property type="nucleotide sequence ID" value="NZ_JUIW01000004.1"/>
</dbReference>
<evidence type="ECO:0000313" key="5">
    <source>
        <dbReference type="Proteomes" id="UP000289775"/>
    </source>
</evidence>
<keyword evidence="2" id="KW-1133">Transmembrane helix</keyword>
<keyword evidence="2" id="KW-0472">Membrane</keyword>
<dbReference type="AlphaFoldDB" id="A0A444WDU0"/>
<keyword evidence="1" id="KW-0175">Coiled coil</keyword>
<accession>A0A444WDU0</accession>
<evidence type="ECO:0000259" key="3">
    <source>
        <dbReference type="Pfam" id="PF14257"/>
    </source>
</evidence>
<keyword evidence="2" id="KW-0812">Transmembrane</keyword>
<feature type="domain" description="DUF4349" evidence="3">
    <location>
        <begin position="61"/>
        <end position="266"/>
    </location>
</feature>
<dbReference type="EMBL" id="JUIW01000004">
    <property type="protein sequence ID" value="RYJ43965.1"/>
    <property type="molecule type" value="Genomic_DNA"/>
</dbReference>
<feature type="transmembrane region" description="Helical" evidence="2">
    <location>
        <begin position="245"/>
        <end position="266"/>
    </location>
</feature>
<comment type="caution">
    <text evidence="4">The sequence shown here is derived from an EMBL/GenBank/DDBJ whole genome shotgun (WGS) entry which is preliminary data.</text>
</comment>
<keyword evidence="5" id="KW-1185">Reference proteome</keyword>
<gene>
    <name evidence="4" type="ORF">NU09_1473</name>
</gene>
<feature type="coiled-coil region" evidence="1">
    <location>
        <begin position="156"/>
        <end position="203"/>
    </location>
</feature>
<reference evidence="4 5" key="1">
    <citation type="submission" date="2014-12" db="EMBL/GenBank/DDBJ databases">
        <title>Genome sequence of Flavobacterium beibuense RSKm HC5.</title>
        <authorList>
            <person name="Kim J.F."/>
            <person name="Song J.Y."/>
            <person name="Kwak M.-J."/>
            <person name="Lee S.-W."/>
        </authorList>
    </citation>
    <scope>NUCLEOTIDE SEQUENCE [LARGE SCALE GENOMIC DNA]</scope>
    <source>
        <strain evidence="4 5">RSKm HC5</strain>
    </source>
</reference>
<dbReference type="Proteomes" id="UP000289775">
    <property type="component" value="Unassembled WGS sequence"/>
</dbReference>
<dbReference type="PROSITE" id="PS51257">
    <property type="entry name" value="PROKAR_LIPOPROTEIN"/>
    <property type="match status" value="1"/>
</dbReference>
<dbReference type="InterPro" id="IPR025645">
    <property type="entry name" value="DUF4349"/>
</dbReference>
<proteinExistence type="predicted"/>
<name>A0A444WDU0_9FLAO</name>
<protein>
    <submittedName>
        <fullName evidence="4">DUF4349 domain containing protein</fullName>
    </submittedName>
</protein>
<evidence type="ECO:0000256" key="2">
    <source>
        <dbReference type="SAM" id="Phobius"/>
    </source>
</evidence>
<organism evidence="4 5">
    <name type="scientific">Flavobacterium beibuense</name>
    <dbReference type="NCBI Taxonomy" id="657326"/>
    <lineage>
        <taxon>Bacteria</taxon>
        <taxon>Pseudomonadati</taxon>
        <taxon>Bacteroidota</taxon>
        <taxon>Flavobacteriia</taxon>
        <taxon>Flavobacteriales</taxon>
        <taxon>Flavobacteriaceae</taxon>
        <taxon>Flavobacterium</taxon>
    </lineage>
</organism>
<evidence type="ECO:0000313" key="4">
    <source>
        <dbReference type="EMBL" id="RYJ43965.1"/>
    </source>
</evidence>
<dbReference type="OrthoDB" id="5381491at2"/>
<sequence length="275" mass="31625">MKKFLAFLSIAVLLLSCKEEVNEAYATEEIADQIIANSSNAEYYKIAPKSISGQAKQTDPKIIKTATLRFETQNLETTADNLKQAIGKFNGEVQSDEERNEYNTVSRSLSIRVPSHSFDNFIDEISKGVTYFDRKEISSRDITEEYIDTESRIKTKKALEERYLQLLKKANKVSEMLEIEKELSAIREEIESKQARLQYLQSQVSYSTVQLSFYKTVAEREEATVSYGSKIGNALKSGFNSLSSFFIGLIQIWPFILIFVIAFILIRRRFRRKKQ</sequence>